<organism evidence="10 11">
    <name type="scientific">Clunio marinus</name>
    <dbReference type="NCBI Taxonomy" id="568069"/>
    <lineage>
        <taxon>Eukaryota</taxon>
        <taxon>Metazoa</taxon>
        <taxon>Ecdysozoa</taxon>
        <taxon>Arthropoda</taxon>
        <taxon>Hexapoda</taxon>
        <taxon>Insecta</taxon>
        <taxon>Pterygota</taxon>
        <taxon>Neoptera</taxon>
        <taxon>Endopterygota</taxon>
        <taxon>Diptera</taxon>
        <taxon>Nematocera</taxon>
        <taxon>Chironomoidea</taxon>
        <taxon>Chironomidae</taxon>
        <taxon>Clunio</taxon>
    </lineage>
</organism>
<dbReference type="PANTHER" id="PTHR21311:SF0">
    <property type="entry name" value="CONSERVED OLIGOMERIC GOLGI COMPLEX SUBUNIT 8"/>
    <property type="match status" value="1"/>
</dbReference>
<evidence type="ECO:0000256" key="2">
    <source>
        <dbReference type="ARBA" id="ARBA00006419"/>
    </source>
</evidence>
<dbReference type="STRING" id="568069.A0A1J1IQK4"/>
<comment type="subcellular location">
    <subcellularLocation>
        <location evidence="1">Golgi apparatus membrane</location>
        <topology evidence="1">Peripheral membrane protein</topology>
    </subcellularLocation>
</comment>
<keyword evidence="6" id="KW-0333">Golgi apparatus</keyword>
<evidence type="ECO:0000313" key="11">
    <source>
        <dbReference type="Proteomes" id="UP000183832"/>
    </source>
</evidence>
<dbReference type="InterPro" id="IPR007255">
    <property type="entry name" value="COG8"/>
</dbReference>
<accession>A0A1J1IQK4</accession>
<dbReference type="GO" id="GO:0015031">
    <property type="term" value="P:protein transport"/>
    <property type="evidence" value="ECO:0007669"/>
    <property type="project" value="UniProtKB-KW"/>
</dbReference>
<dbReference type="GO" id="GO:0000139">
    <property type="term" value="C:Golgi membrane"/>
    <property type="evidence" value="ECO:0007669"/>
    <property type="project" value="UniProtKB-SubCell"/>
</dbReference>
<dbReference type="OrthoDB" id="1661054at2759"/>
<evidence type="ECO:0000313" key="10">
    <source>
        <dbReference type="EMBL" id="CRL02517.1"/>
    </source>
</evidence>
<evidence type="ECO:0000256" key="4">
    <source>
        <dbReference type="ARBA" id="ARBA00022448"/>
    </source>
</evidence>
<keyword evidence="5" id="KW-0653">Protein transport</keyword>
<dbReference type="SUPFAM" id="SSF74788">
    <property type="entry name" value="Cullin repeat-like"/>
    <property type="match status" value="1"/>
</dbReference>
<feature type="coiled-coil region" evidence="9">
    <location>
        <begin position="290"/>
        <end position="317"/>
    </location>
</feature>
<dbReference type="Pfam" id="PF04124">
    <property type="entry name" value="Dor1"/>
    <property type="match status" value="1"/>
</dbReference>
<keyword evidence="11" id="KW-1185">Reference proteome</keyword>
<sequence>MSSEEKILKLINFEATPETKAEAINYLQSLRRFKKEVLKKNSSQLENEFNNLEQETIQLAYGNYATFIKTAESSRQVLKGWNETSKNLDCLIEELPTFSEKCDVFIKSTLSIQSSSRLNSLTLKKYQEILEILELPQLMESSLRDEKYEDALELASYVQMLGMKHKSIPVVNNIVKIIESSWQVMISQLLSELKNDLTLPKCLQIVGYLKRMQAFSPTELKLKFLQTRDCWLKSILPVTKTDNYQYLAKTIELTRVNLFNIVTQYKALFEDDLSKESYSKTSLIFYSWINEKIDDFLRMLENQLNNLNATLVDISSILGQCMYFGVSFSRIGVDFRAQLTHIFMKTITKYLNGSVIEATKQFERGMEQFTLINKDVSGFRKHSNESGSNTNMEKDKATIIPPEKLLDFHPLAAYCNALLNIFNELRVFVPVSLLNPFVLSLEVSLENVSRAILSFYKSEQQALGKNERECFLKMCSCFVFELVPYIQNCVNLIFANNRLNLNVESLTIFKSENIFEPLKHLPDQFVLLPAKQ</sequence>
<dbReference type="Proteomes" id="UP000183832">
    <property type="component" value="Unassembled WGS sequence"/>
</dbReference>
<comment type="similarity">
    <text evidence="2">Belongs to the COG8 family.</text>
</comment>
<evidence type="ECO:0000256" key="7">
    <source>
        <dbReference type="ARBA" id="ARBA00023136"/>
    </source>
</evidence>
<dbReference type="PANTHER" id="PTHR21311">
    <property type="entry name" value="CONSERVED OLIGOMERIC GOLGI COMPLEX COMPONENT 8"/>
    <property type="match status" value="1"/>
</dbReference>
<dbReference type="AlphaFoldDB" id="A0A1J1IQK4"/>
<evidence type="ECO:0000256" key="1">
    <source>
        <dbReference type="ARBA" id="ARBA00004395"/>
    </source>
</evidence>
<gene>
    <name evidence="10" type="ORF">CLUMA_CG015074</name>
</gene>
<evidence type="ECO:0000256" key="8">
    <source>
        <dbReference type="ARBA" id="ARBA00031347"/>
    </source>
</evidence>
<name>A0A1J1IQK4_9DIPT</name>
<dbReference type="InterPro" id="IPR016159">
    <property type="entry name" value="Cullin_repeat-like_dom_sf"/>
</dbReference>
<keyword evidence="9" id="KW-0175">Coiled coil</keyword>
<evidence type="ECO:0000256" key="9">
    <source>
        <dbReference type="SAM" id="Coils"/>
    </source>
</evidence>
<proteinExistence type="inferred from homology"/>
<keyword evidence="4" id="KW-0813">Transport</keyword>
<dbReference type="EMBL" id="CVRI01000057">
    <property type="protein sequence ID" value="CRL02517.1"/>
    <property type="molecule type" value="Genomic_DNA"/>
</dbReference>
<dbReference type="GO" id="GO:0006891">
    <property type="term" value="P:intra-Golgi vesicle-mediated transport"/>
    <property type="evidence" value="ECO:0007669"/>
    <property type="project" value="TreeGrafter"/>
</dbReference>
<protein>
    <recommendedName>
        <fullName evidence="3">Conserved oligomeric Golgi complex subunit 8</fullName>
    </recommendedName>
    <alternativeName>
        <fullName evidence="8">Component of oligomeric Golgi complex 8</fullName>
    </alternativeName>
</protein>
<evidence type="ECO:0000256" key="3">
    <source>
        <dbReference type="ARBA" id="ARBA00020983"/>
    </source>
</evidence>
<dbReference type="GO" id="GO:0017119">
    <property type="term" value="C:Golgi transport complex"/>
    <property type="evidence" value="ECO:0007669"/>
    <property type="project" value="InterPro"/>
</dbReference>
<keyword evidence="7" id="KW-0472">Membrane</keyword>
<evidence type="ECO:0000256" key="6">
    <source>
        <dbReference type="ARBA" id="ARBA00023034"/>
    </source>
</evidence>
<evidence type="ECO:0000256" key="5">
    <source>
        <dbReference type="ARBA" id="ARBA00022927"/>
    </source>
</evidence>
<reference evidence="10 11" key="1">
    <citation type="submission" date="2015-04" db="EMBL/GenBank/DDBJ databases">
        <authorList>
            <person name="Syromyatnikov M.Y."/>
            <person name="Popov V.N."/>
        </authorList>
    </citation>
    <scope>NUCLEOTIDE SEQUENCE [LARGE SCALE GENOMIC DNA]</scope>
</reference>